<name>A0A183A0X1_9TREM</name>
<reference evidence="3" key="1">
    <citation type="submission" date="2016-06" db="UniProtKB">
        <authorList>
            <consortium name="WormBaseParasite"/>
        </authorList>
    </citation>
    <scope>IDENTIFICATION</scope>
</reference>
<organism evidence="3">
    <name type="scientific">Echinostoma caproni</name>
    <dbReference type="NCBI Taxonomy" id="27848"/>
    <lineage>
        <taxon>Eukaryota</taxon>
        <taxon>Metazoa</taxon>
        <taxon>Spiralia</taxon>
        <taxon>Lophotrochozoa</taxon>
        <taxon>Platyhelminthes</taxon>
        <taxon>Trematoda</taxon>
        <taxon>Digenea</taxon>
        <taxon>Plagiorchiida</taxon>
        <taxon>Echinostomata</taxon>
        <taxon>Echinostomatoidea</taxon>
        <taxon>Echinostomatidae</taxon>
        <taxon>Echinostoma</taxon>
    </lineage>
</organism>
<accession>A0A183A0X1</accession>
<reference evidence="1 2" key="2">
    <citation type="submission" date="2018-11" db="EMBL/GenBank/DDBJ databases">
        <authorList>
            <consortium name="Pathogen Informatics"/>
        </authorList>
    </citation>
    <scope>NUCLEOTIDE SEQUENCE [LARGE SCALE GENOMIC DNA]</scope>
    <source>
        <strain evidence="1 2">Egypt</strain>
    </source>
</reference>
<evidence type="ECO:0000313" key="2">
    <source>
        <dbReference type="Proteomes" id="UP000272942"/>
    </source>
</evidence>
<evidence type="ECO:0000313" key="3">
    <source>
        <dbReference type="WBParaSite" id="ECPE_0000060601-mRNA-1"/>
    </source>
</evidence>
<dbReference type="Proteomes" id="UP000272942">
    <property type="component" value="Unassembled WGS sequence"/>
</dbReference>
<dbReference type="EMBL" id="UZAN01002240">
    <property type="protein sequence ID" value="VDP25196.1"/>
    <property type="molecule type" value="Genomic_DNA"/>
</dbReference>
<dbReference type="PANTHER" id="PTHR33395:SF22">
    <property type="entry name" value="REVERSE TRANSCRIPTASE DOMAIN-CONTAINING PROTEIN"/>
    <property type="match status" value="1"/>
</dbReference>
<gene>
    <name evidence="1" type="ORF">ECPE_LOCUS606</name>
</gene>
<evidence type="ECO:0000313" key="1">
    <source>
        <dbReference type="EMBL" id="VDP25196.1"/>
    </source>
</evidence>
<protein>
    <submittedName>
        <fullName evidence="3">Reverse transcriptase domain-containing protein</fullName>
    </submittedName>
</protein>
<dbReference type="PANTHER" id="PTHR33395">
    <property type="entry name" value="TRANSCRIPTASE, PUTATIVE-RELATED-RELATED"/>
    <property type="match status" value="1"/>
</dbReference>
<keyword evidence="2" id="KW-1185">Reference proteome</keyword>
<dbReference type="WBParaSite" id="ECPE_0000060601-mRNA-1">
    <property type="protein sequence ID" value="ECPE_0000060601-mRNA-1"/>
    <property type="gene ID" value="ECPE_0000060601"/>
</dbReference>
<dbReference type="OrthoDB" id="6118220at2759"/>
<dbReference type="AlphaFoldDB" id="A0A183A0X1"/>
<proteinExistence type="predicted"/>
<sequence length="205" mass="23304">METRPLWWSRLLAKLLSRKRAAWKRFTATNGHSRYLQYLKERKTYDRAQSNSNKRYELTLAQKRKTRRKAYYGYVQSKAATREAIGSIHDTGGNPTLTCLKKASALQQHYEASYTVDLGNALPDHSITTECPKDKLLSEPQEVEKNIEALDKNKSAGPDDIRPAISKPLKSIVARPVANLFTKSLETAILPRDWKAAIDNPIYKG</sequence>